<reference evidence="2 3" key="1">
    <citation type="submission" date="2019-02" db="EMBL/GenBank/DDBJ databases">
        <title>Deep-cultivation of Planctomycetes and their phenomic and genomic characterization uncovers novel biology.</title>
        <authorList>
            <person name="Wiegand S."/>
            <person name="Jogler M."/>
            <person name="Boedeker C."/>
            <person name="Pinto D."/>
            <person name="Vollmers J."/>
            <person name="Rivas-Marin E."/>
            <person name="Kohn T."/>
            <person name="Peeters S.H."/>
            <person name="Heuer A."/>
            <person name="Rast P."/>
            <person name="Oberbeckmann S."/>
            <person name="Bunk B."/>
            <person name="Jeske O."/>
            <person name="Meyerdierks A."/>
            <person name="Storesund J.E."/>
            <person name="Kallscheuer N."/>
            <person name="Luecker S."/>
            <person name="Lage O.M."/>
            <person name="Pohl T."/>
            <person name="Merkel B.J."/>
            <person name="Hornburger P."/>
            <person name="Mueller R.-W."/>
            <person name="Bruemmer F."/>
            <person name="Labrenz M."/>
            <person name="Spormann A.M."/>
            <person name="Op den Camp H."/>
            <person name="Overmann J."/>
            <person name="Amann R."/>
            <person name="Jetten M.S.M."/>
            <person name="Mascher T."/>
            <person name="Medema M.H."/>
            <person name="Devos D.P."/>
            <person name="Kaster A.-K."/>
            <person name="Ovreas L."/>
            <person name="Rohde M."/>
            <person name="Galperin M.Y."/>
            <person name="Jogler C."/>
        </authorList>
    </citation>
    <scope>NUCLEOTIDE SEQUENCE [LARGE SCALE GENOMIC DNA]</scope>
    <source>
        <strain evidence="2 3">ElP</strain>
        <plasmid evidence="3">pelp_5</plasmid>
    </source>
</reference>
<organism evidence="2 3">
    <name type="scientific">Tautonia plasticadhaerens</name>
    <dbReference type="NCBI Taxonomy" id="2527974"/>
    <lineage>
        <taxon>Bacteria</taxon>
        <taxon>Pseudomonadati</taxon>
        <taxon>Planctomycetota</taxon>
        <taxon>Planctomycetia</taxon>
        <taxon>Isosphaerales</taxon>
        <taxon>Isosphaeraceae</taxon>
        <taxon>Tautonia</taxon>
    </lineage>
</organism>
<dbReference type="AlphaFoldDB" id="A0A518HFN4"/>
<keyword evidence="3" id="KW-1185">Reference proteome</keyword>
<protein>
    <submittedName>
        <fullName evidence="2">Uncharacterized protein</fullName>
    </submittedName>
</protein>
<dbReference type="KEGG" id="tpla:ElP_76340"/>
<evidence type="ECO:0000256" key="1">
    <source>
        <dbReference type="SAM" id="SignalP"/>
    </source>
</evidence>
<dbReference type="OrthoDB" id="9887166at2"/>
<evidence type="ECO:0000313" key="3">
    <source>
        <dbReference type="Proteomes" id="UP000317835"/>
    </source>
</evidence>
<gene>
    <name evidence="2" type="ORF">ElP_76340</name>
</gene>
<feature type="chain" id="PRO_5022227404" evidence="1">
    <location>
        <begin position="32"/>
        <end position="137"/>
    </location>
</feature>
<dbReference type="Proteomes" id="UP000317835">
    <property type="component" value="Plasmid pElP_5"/>
</dbReference>
<evidence type="ECO:0000313" key="2">
    <source>
        <dbReference type="EMBL" id="QDV39662.1"/>
    </source>
</evidence>
<proteinExistence type="predicted"/>
<dbReference type="EMBL" id="CP036431">
    <property type="protein sequence ID" value="QDV39662.1"/>
    <property type="molecule type" value="Genomic_DNA"/>
</dbReference>
<keyword evidence="2" id="KW-0614">Plasmid</keyword>
<keyword evidence="1" id="KW-0732">Signal</keyword>
<geneLocation type="plasmid" evidence="3">
    <name>pelp_5</name>
</geneLocation>
<sequence length="137" mass="14296" precursor="true">MSPSQGRTGRRMVVSAVVLAAALAASGGAGADYDPPRGHQAVGYGPEGLAGLGYGHGAWYAWPYHTKSNIYGYPDFAYGRGPVLNLGSSALQPGFRGYGVVGSPGYGLGMYPSTWTDQRPSIFGHLKGRGHGHGRGW</sequence>
<dbReference type="RefSeq" id="WP_145279924.1">
    <property type="nucleotide sequence ID" value="NZ_CP036431.1"/>
</dbReference>
<accession>A0A518HFN4</accession>
<feature type="signal peptide" evidence="1">
    <location>
        <begin position="1"/>
        <end position="31"/>
    </location>
</feature>
<name>A0A518HFN4_9BACT</name>